<proteinExistence type="predicted"/>
<protein>
    <submittedName>
        <fullName evidence="1">Uncharacterized protein</fullName>
    </submittedName>
</protein>
<evidence type="ECO:0000313" key="1">
    <source>
        <dbReference type="EMBL" id="OIJ09304.1"/>
    </source>
</evidence>
<gene>
    <name evidence="1" type="ORF">BKP35_16670</name>
</gene>
<dbReference type="AlphaFoldDB" id="A0A1S2LAF6"/>
<dbReference type="RefSeq" id="WP_071314513.1">
    <property type="nucleotide sequence ID" value="NZ_MLQQ01000045.1"/>
</dbReference>
<evidence type="ECO:0000313" key="2">
    <source>
        <dbReference type="Proteomes" id="UP000180098"/>
    </source>
</evidence>
<dbReference type="Proteomes" id="UP000180098">
    <property type="component" value="Unassembled WGS sequence"/>
</dbReference>
<comment type="caution">
    <text evidence="1">The sequence shown here is derived from an EMBL/GenBank/DDBJ whole genome shotgun (WGS) entry which is preliminary data.</text>
</comment>
<keyword evidence="2" id="KW-1185">Reference proteome</keyword>
<reference evidence="1 2" key="1">
    <citation type="submission" date="2016-10" db="EMBL/GenBank/DDBJ databases">
        <title>Draft genome sequences of four alkaliphilic bacteria belonging to the Anaerobacillus genus.</title>
        <authorList>
            <person name="Bassil N.M."/>
            <person name="Lloyd J.R."/>
        </authorList>
    </citation>
    <scope>NUCLEOTIDE SEQUENCE [LARGE SCALE GENOMIC DNA]</scope>
    <source>
        <strain evidence="1 2">DSM 15340</strain>
    </source>
</reference>
<name>A0A1S2LAF6_9BACI</name>
<sequence length="116" mass="14064">MELETITIEVDEVKSGKVNIISFYRKGQLIDRPPLQAKLKSEEYHYHYRHHLDGDDLERLNTRFPTIFPFDDRKSINDWADEMKREFQRLISDGRLDRQVEKDGIIYEIRLVWVRK</sequence>
<organism evidence="1 2">
    <name type="scientific">Anaerobacillus arseniciselenatis</name>
    <dbReference type="NCBI Taxonomy" id="85682"/>
    <lineage>
        <taxon>Bacteria</taxon>
        <taxon>Bacillati</taxon>
        <taxon>Bacillota</taxon>
        <taxon>Bacilli</taxon>
        <taxon>Bacillales</taxon>
        <taxon>Bacillaceae</taxon>
        <taxon>Anaerobacillus</taxon>
    </lineage>
</organism>
<dbReference type="EMBL" id="MLQQ01000045">
    <property type="protein sequence ID" value="OIJ09304.1"/>
    <property type="molecule type" value="Genomic_DNA"/>
</dbReference>
<dbReference type="OrthoDB" id="2918725at2"/>
<accession>A0A1S2LAF6</accession>